<name>A0A1F5DPV1_9BACT</name>
<dbReference type="EMBL" id="MEZT01000007">
    <property type="protein sequence ID" value="OGD57041.1"/>
    <property type="molecule type" value="Genomic_DNA"/>
</dbReference>
<dbReference type="AlphaFoldDB" id="A0A1F5DPV1"/>
<evidence type="ECO:0000313" key="1">
    <source>
        <dbReference type="EMBL" id="OGD57041.1"/>
    </source>
</evidence>
<gene>
    <name evidence="1" type="ORF">A2V71_00305</name>
</gene>
<proteinExistence type="predicted"/>
<evidence type="ECO:0000313" key="2">
    <source>
        <dbReference type="Proteomes" id="UP000178764"/>
    </source>
</evidence>
<protein>
    <submittedName>
        <fullName evidence="1">Uncharacterized protein</fullName>
    </submittedName>
</protein>
<dbReference type="Proteomes" id="UP000178764">
    <property type="component" value="Unassembled WGS sequence"/>
</dbReference>
<reference evidence="1 2" key="1">
    <citation type="journal article" date="2016" name="Nat. Commun.">
        <title>Thousands of microbial genomes shed light on interconnected biogeochemical processes in an aquifer system.</title>
        <authorList>
            <person name="Anantharaman K."/>
            <person name="Brown C.T."/>
            <person name="Hug L.A."/>
            <person name="Sharon I."/>
            <person name="Castelle C.J."/>
            <person name="Probst A.J."/>
            <person name="Thomas B.C."/>
            <person name="Singh A."/>
            <person name="Wilkins M.J."/>
            <person name="Karaoz U."/>
            <person name="Brodie E.L."/>
            <person name="Williams K.H."/>
            <person name="Hubbard S.S."/>
            <person name="Banfield J.F."/>
        </authorList>
    </citation>
    <scope>NUCLEOTIDE SEQUENCE [LARGE SCALE GENOMIC DNA]</scope>
</reference>
<organism evidence="1 2">
    <name type="scientific">Candidatus Berkelbacteria bacterium RBG_13_40_8</name>
    <dbReference type="NCBI Taxonomy" id="1797467"/>
    <lineage>
        <taxon>Bacteria</taxon>
        <taxon>Candidatus Berkelbacteria</taxon>
    </lineage>
</organism>
<sequence>MSEKPTKEEISKERKEIEKCIVGLLKRTKSDFSLEDVKDVIYNEKEQEDMMHIMAMLDRGRPDELPEVLELVTDAWNYFPHKTLGGKCPMEMTN</sequence>
<accession>A0A1F5DPV1</accession>
<comment type="caution">
    <text evidence="1">The sequence shown here is derived from an EMBL/GenBank/DDBJ whole genome shotgun (WGS) entry which is preliminary data.</text>
</comment>